<dbReference type="Pfam" id="PF01479">
    <property type="entry name" value="S4"/>
    <property type="match status" value="1"/>
</dbReference>
<keyword evidence="6" id="KW-1185">Reference proteome</keyword>
<evidence type="ECO:0000256" key="2">
    <source>
        <dbReference type="ARBA" id="ARBA00029460"/>
    </source>
</evidence>
<organism evidence="5 6">
    <name type="scientific">Eisenbergiella porci</name>
    <dbReference type="NCBI Taxonomy" id="2652274"/>
    <lineage>
        <taxon>Bacteria</taxon>
        <taxon>Bacillati</taxon>
        <taxon>Bacillota</taxon>
        <taxon>Clostridia</taxon>
        <taxon>Lachnospirales</taxon>
        <taxon>Lachnospiraceae</taxon>
        <taxon>Eisenbergiella</taxon>
    </lineage>
</organism>
<dbReference type="GO" id="GO:0003723">
    <property type="term" value="F:RNA binding"/>
    <property type="evidence" value="ECO:0007669"/>
    <property type="project" value="UniProtKB-KW"/>
</dbReference>
<evidence type="ECO:0000313" key="6">
    <source>
        <dbReference type="Proteomes" id="UP000436047"/>
    </source>
</evidence>
<dbReference type="PROSITE" id="PS50889">
    <property type="entry name" value="S4"/>
    <property type="match status" value="1"/>
</dbReference>
<proteinExistence type="inferred from homology"/>
<accession>A0A6N7WKC8</accession>
<comment type="caution">
    <text evidence="5">The sequence shown here is derived from an EMBL/GenBank/DDBJ whole genome shotgun (WGS) entry which is preliminary data.</text>
</comment>
<feature type="domain" description="RNA-binding S4" evidence="4">
    <location>
        <begin position="3"/>
        <end position="68"/>
    </location>
</feature>
<dbReference type="PANTHER" id="PTHR32319:SF0">
    <property type="entry name" value="BACTERIAL HEMOLYSIN-LIKE PROTEIN"/>
    <property type="match status" value="1"/>
</dbReference>
<dbReference type="InterPro" id="IPR047048">
    <property type="entry name" value="TlyA"/>
</dbReference>
<dbReference type="SUPFAM" id="SSF53335">
    <property type="entry name" value="S-adenosyl-L-methionine-dependent methyltransferases"/>
    <property type="match status" value="1"/>
</dbReference>
<keyword evidence="5" id="KW-0808">Transferase</keyword>
<evidence type="ECO:0000259" key="4">
    <source>
        <dbReference type="SMART" id="SM00363"/>
    </source>
</evidence>
<dbReference type="Proteomes" id="UP000436047">
    <property type="component" value="Unassembled WGS sequence"/>
</dbReference>
<dbReference type="SUPFAM" id="SSF55174">
    <property type="entry name" value="Alpha-L RNA-binding motif"/>
    <property type="match status" value="1"/>
</dbReference>
<name>A0A6N7WKC8_9FIRM</name>
<dbReference type="InterPro" id="IPR036986">
    <property type="entry name" value="S4_RNA-bd_sf"/>
</dbReference>
<dbReference type="InterPro" id="IPR002877">
    <property type="entry name" value="RNA_MeTrfase_FtsJ_dom"/>
</dbReference>
<protein>
    <submittedName>
        <fullName evidence="5">TlyA family RNA methyltransferase</fullName>
    </submittedName>
</protein>
<gene>
    <name evidence="5" type="ORF">FYJ45_16750</name>
</gene>
<dbReference type="Gene3D" id="3.40.50.150">
    <property type="entry name" value="Vaccinia Virus protein VP39"/>
    <property type="match status" value="1"/>
</dbReference>
<sequence length="300" mass="33070">MKERLDMLLVKQGLAPSREKAKAIIMSGNVFVAGQREDKAGSVFDEAAVITVKENPLKYVSRGGLKLEKAMQCFPITLAGSVCMDIGASTGGFTDCMLQSGAAKVYSVDVGHGQLAWKLRNDERVVCMEKTNFRYMVPSDIQDALDFASVDVSFISLTKILIPARNLLKESGRMVCLIKPQFEAGRDKVGKKGVVREPEIHREVIAKVIDFADLTGFSVQGLNYSPVKGPEGNIEYLVFLEKKRALPEEIISLTEHEAERRLAGVQAKGADLCAKQEWKENIRNIVEQAHEALEKDGKQG</sequence>
<keyword evidence="5" id="KW-0489">Methyltransferase</keyword>
<keyword evidence="1 3" id="KW-0694">RNA-binding</keyword>
<evidence type="ECO:0000256" key="3">
    <source>
        <dbReference type="PROSITE-ProRule" id="PRU00182"/>
    </source>
</evidence>
<dbReference type="PANTHER" id="PTHR32319">
    <property type="entry name" value="BACTERIAL HEMOLYSIN-LIKE PROTEIN"/>
    <property type="match status" value="1"/>
</dbReference>
<dbReference type="RefSeq" id="WP_154465948.1">
    <property type="nucleotide sequence ID" value="NZ_JAXDZL010000120.1"/>
</dbReference>
<dbReference type="InterPro" id="IPR029063">
    <property type="entry name" value="SAM-dependent_MTases_sf"/>
</dbReference>
<evidence type="ECO:0000313" key="5">
    <source>
        <dbReference type="EMBL" id="MSS89870.1"/>
    </source>
</evidence>
<dbReference type="EMBL" id="VUMI01000028">
    <property type="protein sequence ID" value="MSS89870.1"/>
    <property type="molecule type" value="Genomic_DNA"/>
</dbReference>
<dbReference type="GO" id="GO:0032259">
    <property type="term" value="P:methylation"/>
    <property type="evidence" value="ECO:0007669"/>
    <property type="project" value="UniProtKB-KW"/>
</dbReference>
<dbReference type="InterPro" id="IPR002942">
    <property type="entry name" value="S4_RNA-bd"/>
</dbReference>
<evidence type="ECO:0000256" key="1">
    <source>
        <dbReference type="ARBA" id="ARBA00022884"/>
    </source>
</evidence>
<dbReference type="SMART" id="SM00363">
    <property type="entry name" value="S4"/>
    <property type="match status" value="1"/>
</dbReference>
<dbReference type="NCBIfam" id="TIGR00478">
    <property type="entry name" value="tly"/>
    <property type="match status" value="1"/>
</dbReference>
<dbReference type="Pfam" id="PF01728">
    <property type="entry name" value="FtsJ"/>
    <property type="match status" value="1"/>
</dbReference>
<dbReference type="CDD" id="cd00165">
    <property type="entry name" value="S4"/>
    <property type="match status" value="1"/>
</dbReference>
<dbReference type="GO" id="GO:0008168">
    <property type="term" value="F:methyltransferase activity"/>
    <property type="evidence" value="ECO:0007669"/>
    <property type="project" value="UniProtKB-KW"/>
</dbReference>
<dbReference type="GeneID" id="86054689"/>
<comment type="similarity">
    <text evidence="2">Belongs to the TlyA family.</text>
</comment>
<dbReference type="InterPro" id="IPR004538">
    <property type="entry name" value="Hemolysin_A/TlyA"/>
</dbReference>
<reference evidence="5 6" key="1">
    <citation type="submission" date="2019-08" db="EMBL/GenBank/DDBJ databases">
        <title>In-depth cultivation of the pig gut microbiome towards novel bacterial diversity and tailored functional studies.</title>
        <authorList>
            <person name="Wylensek D."/>
            <person name="Hitch T.C.A."/>
            <person name="Clavel T."/>
        </authorList>
    </citation>
    <scope>NUCLEOTIDE SEQUENCE [LARGE SCALE GENOMIC DNA]</scope>
    <source>
        <strain evidence="5 6">WCA-389-WT-23B</strain>
    </source>
</reference>
<dbReference type="PIRSF" id="PIRSF005578">
    <property type="entry name" value="TlyA"/>
    <property type="match status" value="1"/>
</dbReference>
<dbReference type="Gene3D" id="3.10.290.10">
    <property type="entry name" value="RNA-binding S4 domain"/>
    <property type="match status" value="1"/>
</dbReference>
<dbReference type="AlphaFoldDB" id="A0A6N7WKC8"/>